<dbReference type="KEGG" id="cchl:FPL14_04250"/>
<feature type="transmembrane region" description="Helical" evidence="1">
    <location>
        <begin position="6"/>
        <end position="31"/>
    </location>
</feature>
<proteinExistence type="predicted"/>
<evidence type="ECO:0000313" key="3">
    <source>
        <dbReference type="Proteomes" id="UP000515679"/>
    </source>
</evidence>
<dbReference type="EMBL" id="CP041969">
    <property type="protein sequence ID" value="QMV40504.1"/>
    <property type="molecule type" value="Genomic_DNA"/>
</dbReference>
<dbReference type="AlphaFoldDB" id="A0A7G5BU70"/>
<keyword evidence="1" id="KW-0812">Transmembrane</keyword>
<keyword evidence="1" id="KW-0472">Membrane</keyword>
<sequence>MNEWSTTIWASISAMTAALVLTLIITLGSLARESANIQQESDAAVENIKEYRKYNQFDGTINLFPTDVITAITESDGMPKVTVYGRGPVSPREWSKATPASQFRTSELVKDNVAGGLFDPTDRYTSELVPDANGAIVQIIFRRQ</sequence>
<accession>A0A7G5BU70</accession>
<evidence type="ECO:0000256" key="1">
    <source>
        <dbReference type="SAM" id="Phobius"/>
    </source>
</evidence>
<dbReference type="RefSeq" id="WP_182301853.1">
    <property type="nucleotide sequence ID" value="NZ_CP041969.1"/>
</dbReference>
<reference evidence="2 3" key="1">
    <citation type="submission" date="2019-07" db="EMBL/GenBank/DDBJ databases">
        <authorList>
            <person name="Kim J.K."/>
            <person name="Cheong H.-M."/>
            <person name="Choi Y."/>
            <person name="Hwang K.J."/>
            <person name="Lee S."/>
            <person name="Choi C."/>
        </authorList>
    </citation>
    <scope>NUCLEOTIDE SEQUENCE [LARGE SCALE GENOMIC DNA]</scope>
    <source>
        <strain evidence="2 3">KS 22</strain>
    </source>
</reference>
<dbReference type="Proteomes" id="UP000515679">
    <property type="component" value="Chromosome"/>
</dbReference>
<keyword evidence="3" id="KW-1185">Reference proteome</keyword>
<protein>
    <submittedName>
        <fullName evidence="2">Uncharacterized protein</fullName>
    </submittedName>
</protein>
<organism evidence="2 3">
    <name type="scientific">Cohnella cholangitidis</name>
    <dbReference type="NCBI Taxonomy" id="2598458"/>
    <lineage>
        <taxon>Bacteria</taxon>
        <taxon>Bacillati</taxon>
        <taxon>Bacillota</taxon>
        <taxon>Bacilli</taxon>
        <taxon>Bacillales</taxon>
        <taxon>Paenibacillaceae</taxon>
        <taxon>Cohnella</taxon>
    </lineage>
</organism>
<gene>
    <name evidence="2" type="ORF">FPL14_04250</name>
</gene>
<evidence type="ECO:0000313" key="2">
    <source>
        <dbReference type="EMBL" id="QMV40504.1"/>
    </source>
</evidence>
<name>A0A7G5BU70_9BACL</name>
<keyword evidence="1" id="KW-1133">Transmembrane helix</keyword>